<evidence type="ECO:0000313" key="1">
    <source>
        <dbReference type="EMBL" id="GAA2156135.1"/>
    </source>
</evidence>
<evidence type="ECO:0008006" key="3">
    <source>
        <dbReference type="Google" id="ProtNLM"/>
    </source>
</evidence>
<name>A0ABP5M189_9ACTN</name>
<dbReference type="Proteomes" id="UP001422759">
    <property type="component" value="Unassembled WGS sequence"/>
</dbReference>
<dbReference type="Pfam" id="PF04655">
    <property type="entry name" value="APH_6_hur"/>
    <property type="match status" value="1"/>
</dbReference>
<sequence>MPTESRTLLPPRSAWQRLREHYGPGVHGWLARAPERFDEAAQRWQLILHRYHDAGHASLLMVAHERGSGREVLLKAWPEHSRYRNEVAALGIWADGPAVKVLNHADDLGIAALEVVAAIPGGAAGPANHEHEDVAAALRQLHRIGRGATATATAAALPGLRDYLDGELIPRVHRRLAAQRPQAEVDWARLGESLVTGLHPDETRATVLHADVYRENVLFDHDRKPVLADPLPMTGDEIFDWAFWTVYYNLGAGTRDRFETAAVTADLDPRRLRHWSLALCVDGLLYYREVEDHRAPTMERVIAGLAADLDLTALPERTGRT</sequence>
<proteinExistence type="predicted"/>
<dbReference type="InterPro" id="IPR011009">
    <property type="entry name" value="Kinase-like_dom_sf"/>
</dbReference>
<dbReference type="EMBL" id="BAAANT010000050">
    <property type="protein sequence ID" value="GAA2156135.1"/>
    <property type="molecule type" value="Genomic_DNA"/>
</dbReference>
<dbReference type="RefSeq" id="WP_344468835.1">
    <property type="nucleotide sequence ID" value="NZ_BAAANT010000050.1"/>
</dbReference>
<gene>
    <name evidence="1" type="ORF">GCM10009760_56780</name>
</gene>
<keyword evidence="2" id="KW-1185">Reference proteome</keyword>
<protein>
    <recommendedName>
        <fullName evidence="3">Streptomycin 6-kinase</fullName>
    </recommendedName>
</protein>
<evidence type="ECO:0000313" key="2">
    <source>
        <dbReference type="Proteomes" id="UP001422759"/>
    </source>
</evidence>
<accession>A0ABP5M189</accession>
<reference evidence="2" key="1">
    <citation type="journal article" date="2019" name="Int. J. Syst. Evol. Microbiol.">
        <title>The Global Catalogue of Microorganisms (GCM) 10K type strain sequencing project: providing services to taxonomists for standard genome sequencing and annotation.</title>
        <authorList>
            <consortium name="The Broad Institute Genomics Platform"/>
            <consortium name="The Broad Institute Genome Sequencing Center for Infectious Disease"/>
            <person name="Wu L."/>
            <person name="Ma J."/>
        </authorList>
    </citation>
    <scope>NUCLEOTIDE SEQUENCE [LARGE SCALE GENOMIC DNA]</scope>
    <source>
        <strain evidence="2">JCM 14560</strain>
    </source>
</reference>
<dbReference type="Gene3D" id="3.90.1200.10">
    <property type="match status" value="1"/>
</dbReference>
<dbReference type="SUPFAM" id="SSF56112">
    <property type="entry name" value="Protein kinase-like (PK-like)"/>
    <property type="match status" value="1"/>
</dbReference>
<organism evidence="1 2">
    <name type="scientific">Kitasatospora kazusensis</name>
    <dbReference type="NCBI Taxonomy" id="407974"/>
    <lineage>
        <taxon>Bacteria</taxon>
        <taxon>Bacillati</taxon>
        <taxon>Actinomycetota</taxon>
        <taxon>Actinomycetes</taxon>
        <taxon>Kitasatosporales</taxon>
        <taxon>Streptomycetaceae</taxon>
        <taxon>Kitasatospora</taxon>
    </lineage>
</organism>
<dbReference type="InterPro" id="IPR006748">
    <property type="entry name" value="NH2Glyco/OHUrea_AB-resist_kin"/>
</dbReference>
<comment type="caution">
    <text evidence="1">The sequence shown here is derived from an EMBL/GenBank/DDBJ whole genome shotgun (WGS) entry which is preliminary data.</text>
</comment>